<proteinExistence type="predicted"/>
<reference evidence="2" key="1">
    <citation type="journal article" date="2023" name="Mol. Phylogenet. Evol.">
        <title>Genome-scale phylogeny and comparative genomics of the fungal order Sordariales.</title>
        <authorList>
            <person name="Hensen N."/>
            <person name="Bonometti L."/>
            <person name="Westerberg I."/>
            <person name="Brannstrom I.O."/>
            <person name="Guillou S."/>
            <person name="Cros-Aarteil S."/>
            <person name="Calhoun S."/>
            <person name="Haridas S."/>
            <person name="Kuo A."/>
            <person name="Mondo S."/>
            <person name="Pangilinan J."/>
            <person name="Riley R."/>
            <person name="LaButti K."/>
            <person name="Andreopoulos B."/>
            <person name="Lipzen A."/>
            <person name="Chen C."/>
            <person name="Yan M."/>
            <person name="Daum C."/>
            <person name="Ng V."/>
            <person name="Clum A."/>
            <person name="Steindorff A."/>
            <person name="Ohm R.A."/>
            <person name="Martin F."/>
            <person name="Silar P."/>
            <person name="Natvig D.O."/>
            <person name="Lalanne C."/>
            <person name="Gautier V."/>
            <person name="Ament-Velasquez S.L."/>
            <person name="Kruys A."/>
            <person name="Hutchinson M.I."/>
            <person name="Powell A.J."/>
            <person name="Barry K."/>
            <person name="Miller A.N."/>
            <person name="Grigoriev I.V."/>
            <person name="Debuchy R."/>
            <person name="Gladieux P."/>
            <person name="Hiltunen Thoren M."/>
            <person name="Johannesson H."/>
        </authorList>
    </citation>
    <scope>NUCLEOTIDE SEQUENCE</scope>
    <source>
        <strain evidence="2">CBS 538.74</strain>
    </source>
</reference>
<evidence type="ECO:0000313" key="2">
    <source>
        <dbReference type="EMBL" id="KAK4158498.1"/>
    </source>
</evidence>
<keyword evidence="1" id="KW-0732">Signal</keyword>
<organism evidence="2 3">
    <name type="scientific">Chaetomidium leptoderma</name>
    <dbReference type="NCBI Taxonomy" id="669021"/>
    <lineage>
        <taxon>Eukaryota</taxon>
        <taxon>Fungi</taxon>
        <taxon>Dikarya</taxon>
        <taxon>Ascomycota</taxon>
        <taxon>Pezizomycotina</taxon>
        <taxon>Sordariomycetes</taxon>
        <taxon>Sordariomycetidae</taxon>
        <taxon>Sordariales</taxon>
        <taxon>Chaetomiaceae</taxon>
        <taxon>Chaetomidium</taxon>
    </lineage>
</organism>
<dbReference type="AlphaFoldDB" id="A0AAN7A1Y3"/>
<protein>
    <recommendedName>
        <fullName evidence="4">AA1-like domain-containing protein</fullName>
    </recommendedName>
</protein>
<comment type="caution">
    <text evidence="2">The sequence shown here is derived from an EMBL/GenBank/DDBJ whole genome shotgun (WGS) entry which is preliminary data.</text>
</comment>
<dbReference type="Proteomes" id="UP001302745">
    <property type="component" value="Unassembled WGS sequence"/>
</dbReference>
<gene>
    <name evidence="2" type="ORF">C8A00DRAFT_10757</name>
</gene>
<name>A0AAN7A1Y3_9PEZI</name>
<feature type="signal peptide" evidence="1">
    <location>
        <begin position="1"/>
        <end position="18"/>
    </location>
</feature>
<keyword evidence="3" id="KW-1185">Reference proteome</keyword>
<reference evidence="2" key="2">
    <citation type="submission" date="2023-05" db="EMBL/GenBank/DDBJ databases">
        <authorList>
            <consortium name="Lawrence Berkeley National Laboratory"/>
            <person name="Steindorff A."/>
            <person name="Hensen N."/>
            <person name="Bonometti L."/>
            <person name="Westerberg I."/>
            <person name="Brannstrom I.O."/>
            <person name="Guillou S."/>
            <person name="Cros-Aarteil S."/>
            <person name="Calhoun S."/>
            <person name="Haridas S."/>
            <person name="Kuo A."/>
            <person name="Mondo S."/>
            <person name="Pangilinan J."/>
            <person name="Riley R."/>
            <person name="Labutti K."/>
            <person name="Andreopoulos B."/>
            <person name="Lipzen A."/>
            <person name="Chen C."/>
            <person name="Yanf M."/>
            <person name="Daum C."/>
            <person name="Ng V."/>
            <person name="Clum A."/>
            <person name="Ohm R."/>
            <person name="Martin F."/>
            <person name="Silar P."/>
            <person name="Natvig D."/>
            <person name="Lalanne C."/>
            <person name="Gautier V."/>
            <person name="Ament-Velasquez S.L."/>
            <person name="Kruys A."/>
            <person name="Hutchinson M.I."/>
            <person name="Powell A.J."/>
            <person name="Barry K."/>
            <person name="Miller A.N."/>
            <person name="Grigoriev I.V."/>
            <person name="Debuchy R."/>
            <person name="Gladieux P."/>
            <person name="Thoren M.H."/>
            <person name="Johannesson H."/>
        </authorList>
    </citation>
    <scope>NUCLEOTIDE SEQUENCE</scope>
    <source>
        <strain evidence="2">CBS 538.74</strain>
    </source>
</reference>
<evidence type="ECO:0008006" key="4">
    <source>
        <dbReference type="Google" id="ProtNLM"/>
    </source>
</evidence>
<dbReference type="EMBL" id="MU856838">
    <property type="protein sequence ID" value="KAK4158498.1"/>
    <property type="molecule type" value="Genomic_DNA"/>
</dbReference>
<accession>A0AAN7A1Y3</accession>
<feature type="chain" id="PRO_5042902539" description="AA1-like domain-containing protein" evidence="1">
    <location>
        <begin position="19"/>
        <end position="175"/>
    </location>
</feature>
<evidence type="ECO:0000256" key="1">
    <source>
        <dbReference type="SAM" id="SignalP"/>
    </source>
</evidence>
<sequence>MMLHFILALVAATQLAMAFPTDKAPMAMVKTILDTQFCVMPEEFVVKNFQVWTPDAGNNRSAIINFNYSDDDTHIDTKCQFNETSVNVGPEGLTPRYACDNKLVEFIWENGTLTMVERDCPLETLNRPYEVAGTITPMLTCLASAQNSTMGAGNSCWSRPKVMAAVFISLEPTPN</sequence>
<evidence type="ECO:0000313" key="3">
    <source>
        <dbReference type="Proteomes" id="UP001302745"/>
    </source>
</evidence>